<name>A0A8J8TBQ6_9EURY</name>
<reference evidence="3" key="1">
    <citation type="submission" date="2019-02" db="EMBL/GenBank/DDBJ databases">
        <title>Halonotius sp. a new haloarchaeum isolated from saline soil.</title>
        <authorList>
            <person name="Duran-Viseras A."/>
            <person name="Sanchez-Porro C."/>
            <person name="Ventosa A."/>
        </authorList>
    </citation>
    <scope>NUCLEOTIDE SEQUENCE</scope>
    <source>
        <strain evidence="3">F15B</strain>
    </source>
</reference>
<dbReference type="EMBL" id="RKLU01000008">
    <property type="protein sequence ID" value="TQQ78745.1"/>
    <property type="molecule type" value="Genomic_DNA"/>
</dbReference>
<evidence type="ECO:0000313" key="3">
    <source>
        <dbReference type="EMBL" id="TQQ78745.1"/>
    </source>
</evidence>
<feature type="compositionally biased region" description="Polar residues" evidence="1">
    <location>
        <begin position="1"/>
        <end position="16"/>
    </location>
</feature>
<proteinExistence type="predicted"/>
<protein>
    <submittedName>
        <fullName evidence="3">Glutamyl-tRNA reductase</fullName>
    </submittedName>
</protein>
<dbReference type="RefSeq" id="WP_142980556.1">
    <property type="nucleotide sequence ID" value="NZ_RKLU01000008.1"/>
</dbReference>
<dbReference type="Pfam" id="PF00745">
    <property type="entry name" value="GlutR_dimer"/>
    <property type="match status" value="1"/>
</dbReference>
<dbReference type="Proteomes" id="UP000705823">
    <property type="component" value="Unassembled WGS sequence"/>
</dbReference>
<organism evidence="3 4">
    <name type="scientific">Halonotius terrestris</name>
    <dbReference type="NCBI Taxonomy" id="2487750"/>
    <lineage>
        <taxon>Archaea</taxon>
        <taxon>Methanobacteriati</taxon>
        <taxon>Methanobacteriota</taxon>
        <taxon>Stenosarchaea group</taxon>
        <taxon>Halobacteria</taxon>
        <taxon>Halobacteriales</taxon>
        <taxon>Haloferacaceae</taxon>
        <taxon>Halonotius</taxon>
    </lineage>
</organism>
<evidence type="ECO:0000259" key="2">
    <source>
        <dbReference type="Pfam" id="PF00745"/>
    </source>
</evidence>
<evidence type="ECO:0000313" key="4">
    <source>
        <dbReference type="Proteomes" id="UP000705823"/>
    </source>
</evidence>
<keyword evidence="4" id="KW-1185">Reference proteome</keyword>
<dbReference type="GO" id="GO:0033014">
    <property type="term" value="P:tetrapyrrole biosynthetic process"/>
    <property type="evidence" value="ECO:0007669"/>
    <property type="project" value="InterPro"/>
</dbReference>
<dbReference type="InterPro" id="IPR036453">
    <property type="entry name" value="GluRdtase_dimer_dom_sf"/>
</dbReference>
<dbReference type="AlphaFoldDB" id="A0A8J8TBQ6"/>
<sequence>MEQYIDNDTQRPTPATESAVDPTAVRHAIRAYGEQIIQQELQYAFSRLRVHGTLMPEQRRVVNKMATAILDEVLSSPESILENPSRYDTKTIRTAVDLFSPDQ</sequence>
<feature type="domain" description="Tetrapyrrole biosynthesis glutamyl-tRNA reductase dimerisation" evidence="2">
    <location>
        <begin position="27"/>
        <end position="99"/>
    </location>
</feature>
<dbReference type="InterPro" id="IPR015896">
    <property type="entry name" value="4pyrrol_synth_GluRdtase_dimer"/>
</dbReference>
<dbReference type="GO" id="GO:0008883">
    <property type="term" value="F:glutamyl-tRNA reductase activity"/>
    <property type="evidence" value="ECO:0007669"/>
    <property type="project" value="InterPro"/>
</dbReference>
<gene>
    <name evidence="3" type="ORF">EGH24_12940</name>
</gene>
<dbReference type="GO" id="GO:0050661">
    <property type="term" value="F:NADP binding"/>
    <property type="evidence" value="ECO:0007669"/>
    <property type="project" value="InterPro"/>
</dbReference>
<feature type="region of interest" description="Disordered" evidence="1">
    <location>
        <begin position="1"/>
        <end position="21"/>
    </location>
</feature>
<evidence type="ECO:0000256" key="1">
    <source>
        <dbReference type="SAM" id="MobiDB-lite"/>
    </source>
</evidence>
<dbReference type="SUPFAM" id="SSF69075">
    <property type="entry name" value="Glutamyl tRNA-reductase dimerization domain"/>
    <property type="match status" value="1"/>
</dbReference>
<comment type="caution">
    <text evidence="3">The sequence shown here is derived from an EMBL/GenBank/DDBJ whole genome shotgun (WGS) entry which is preliminary data.</text>
</comment>
<accession>A0A8J8TBQ6</accession>